<keyword evidence="4" id="KW-0677">Repeat</keyword>
<evidence type="ECO:0000256" key="8">
    <source>
        <dbReference type="SAM" id="Coils"/>
    </source>
</evidence>
<evidence type="ECO:0000256" key="1">
    <source>
        <dbReference type="ARBA" id="ARBA00004496"/>
    </source>
</evidence>
<keyword evidence="8" id="KW-0175">Coiled coil</keyword>
<evidence type="ECO:0000256" key="5">
    <source>
        <dbReference type="ARBA" id="ARBA00022771"/>
    </source>
</evidence>
<dbReference type="InterPro" id="IPR049342">
    <property type="entry name" value="TRAF1-6_MATH_dom"/>
</dbReference>
<comment type="subcellular location">
    <subcellularLocation>
        <location evidence="1">Cytoplasm</location>
    </subcellularLocation>
</comment>
<evidence type="ECO:0000313" key="11">
    <source>
        <dbReference type="Proteomes" id="UP000694865"/>
    </source>
</evidence>
<dbReference type="InterPro" id="IPR008974">
    <property type="entry name" value="TRAF-like"/>
</dbReference>
<feature type="domain" description="MATH" evidence="9">
    <location>
        <begin position="672"/>
        <end position="818"/>
    </location>
</feature>
<evidence type="ECO:0000256" key="4">
    <source>
        <dbReference type="ARBA" id="ARBA00022737"/>
    </source>
</evidence>
<evidence type="ECO:0000259" key="9">
    <source>
        <dbReference type="PROSITE" id="PS50144"/>
    </source>
</evidence>
<dbReference type="Proteomes" id="UP000694865">
    <property type="component" value="Unplaced"/>
</dbReference>
<keyword evidence="3 7" id="KW-0479">Metal-binding</keyword>
<evidence type="ECO:0000259" key="10">
    <source>
        <dbReference type="PROSITE" id="PS50145"/>
    </source>
</evidence>
<protein>
    <submittedName>
        <fullName evidence="12">TNF receptor-associated factor 3-like</fullName>
    </submittedName>
</protein>
<feature type="coiled-coil region" evidence="8">
    <location>
        <begin position="529"/>
        <end position="606"/>
    </location>
</feature>
<dbReference type="SUPFAM" id="SSF49599">
    <property type="entry name" value="TRAF domain-like"/>
    <property type="match status" value="4"/>
</dbReference>
<evidence type="ECO:0000256" key="6">
    <source>
        <dbReference type="ARBA" id="ARBA00022833"/>
    </source>
</evidence>
<gene>
    <name evidence="12" type="primary">LOC100370917</name>
</gene>
<name>A0ABM0MLE7_SACKO</name>
<dbReference type="PANTHER" id="PTHR10131:SF138">
    <property type="entry name" value="RE66324P"/>
    <property type="match status" value="1"/>
</dbReference>
<keyword evidence="2" id="KW-0963">Cytoplasm</keyword>
<keyword evidence="5 7" id="KW-0863">Zinc-finger</keyword>
<feature type="coiled-coil region" evidence="8">
    <location>
        <begin position="167"/>
        <end position="236"/>
    </location>
</feature>
<feature type="zinc finger region" description="TRAF-type" evidence="7">
    <location>
        <begin position="405"/>
        <end position="458"/>
    </location>
</feature>
<dbReference type="GeneID" id="100370917"/>
<dbReference type="PROSITE" id="PS50145">
    <property type="entry name" value="ZF_TRAF"/>
    <property type="match status" value="2"/>
</dbReference>
<dbReference type="InterPro" id="IPR001293">
    <property type="entry name" value="Znf_TRAF"/>
</dbReference>
<dbReference type="PROSITE" id="PS50144">
    <property type="entry name" value="MATH"/>
    <property type="match status" value="2"/>
</dbReference>
<keyword evidence="11" id="KW-1185">Reference proteome</keyword>
<dbReference type="Pfam" id="PF21355">
    <property type="entry name" value="TRAF-mep_MATH"/>
    <property type="match status" value="2"/>
</dbReference>
<proteinExistence type="predicted"/>
<dbReference type="InterPro" id="IPR002083">
    <property type="entry name" value="MATH/TRAF_dom"/>
</dbReference>
<accession>A0ABM0MLE7</accession>
<dbReference type="PANTHER" id="PTHR10131">
    <property type="entry name" value="TNF RECEPTOR ASSOCIATED FACTOR"/>
    <property type="match status" value="1"/>
</dbReference>
<dbReference type="Gene3D" id="2.60.210.10">
    <property type="entry name" value="Apoptosis, Tumor Necrosis Factor Receptor Associated Protein 2, Chain A"/>
    <property type="match status" value="2"/>
</dbReference>
<evidence type="ECO:0000256" key="3">
    <source>
        <dbReference type="ARBA" id="ARBA00022723"/>
    </source>
</evidence>
<reference evidence="12" key="1">
    <citation type="submission" date="2025-08" db="UniProtKB">
        <authorList>
            <consortium name="RefSeq"/>
        </authorList>
    </citation>
    <scope>IDENTIFICATION</scope>
    <source>
        <tissue evidence="12">Testes</tissue>
    </source>
</reference>
<feature type="domain" description="TRAF-type" evidence="10">
    <location>
        <begin position="25"/>
        <end position="73"/>
    </location>
</feature>
<keyword evidence="6 7" id="KW-0862">Zinc</keyword>
<evidence type="ECO:0000256" key="2">
    <source>
        <dbReference type="ARBA" id="ARBA00022490"/>
    </source>
</evidence>
<evidence type="ECO:0000256" key="7">
    <source>
        <dbReference type="PROSITE-ProRule" id="PRU00207"/>
    </source>
</evidence>
<dbReference type="Gene3D" id="3.30.40.10">
    <property type="entry name" value="Zinc/RING finger domain, C3HC4 (zinc finger)"/>
    <property type="match status" value="2"/>
</dbReference>
<sequence>MKTIPVVCENKECPWAGLFSEYQIHYQSCPKMKVRCSYCDIELLRDELSRHTAVEGGDCPKKRQMCAFHTIGCNTMVEIGQETENNVSESQHHTDLLLRKVTELGNMMISTQERNVQIRQLHTAVEGGTTDIQAIQTRLHKVEAEVRACIDAGERSRADDNTDVGKAERLSNEIDQINHKLVVIDRKVCTSQGIVAMLNESVENNSMNTNNVQQNGKQLKEKMQSLEAKCKAQDRIIALKDVAMAEHDLRIRSLEMTSYDGILLWKISDFARKRRDAISGRTPSIYSPYFFTSHHGYKLCARVYLNGDGMGKGNHVSLFFVVMKGEYDAILKWPFRQKVTLMWLDQSNREHVIDAFRPDPSSTSFKRPSGDMNVASGCPLFMPLNTLDMPERQYVKDDVAFVKRHEEICTYAVITCPRDGCLQEIQQRYLREHCDDDCPMRTVNCMYCDVQIIYQNKQLKEHTDVENGDCTKKMRPCIFAAVGCNILVEMEGEASHNESEIHNHMHLLRLKIEQLNEAKTTMAEDKIHIRQLNSATEGLRKELSSLETRVRDTRAKIEQISAHMEHQNDSYDDKYSETTKQIGKQIDNMETKITSLEKNIKTQQQIVTLLNTEVQSNANTIKSIEPSRKFLEDQLNALEYKCKGQDRIIALKDVTLAEHDLKIQALEMASYDGILVWKITDFARKRRDSISGRALSIYSPYFFTGRHGYKLCARVYLNGDGMGKGNHVSLFFVVMKGEYDAILKWPFRQKVTLMWLDQSNREHVIDAFRPDPVSNSFQRPTGDMNIASGCPLFMPLNMLDSARHIYVKDDTAYVKIIVDTLDI</sequence>
<feature type="zinc finger region" description="TRAF-type" evidence="7">
    <location>
        <begin position="25"/>
        <end position="73"/>
    </location>
</feature>
<organism evidence="11 12">
    <name type="scientific">Saccoglossus kowalevskii</name>
    <name type="common">Acorn worm</name>
    <dbReference type="NCBI Taxonomy" id="10224"/>
    <lineage>
        <taxon>Eukaryota</taxon>
        <taxon>Metazoa</taxon>
        <taxon>Hemichordata</taxon>
        <taxon>Enteropneusta</taxon>
        <taxon>Harrimaniidae</taxon>
        <taxon>Saccoglossus</taxon>
    </lineage>
</organism>
<feature type="domain" description="MATH" evidence="9">
    <location>
        <begin position="260"/>
        <end position="406"/>
    </location>
</feature>
<dbReference type="InterPro" id="IPR013083">
    <property type="entry name" value="Znf_RING/FYVE/PHD"/>
</dbReference>
<dbReference type="SMART" id="SM00061">
    <property type="entry name" value="MATH"/>
    <property type="match status" value="2"/>
</dbReference>
<feature type="domain" description="TRAF-type" evidence="10">
    <location>
        <begin position="405"/>
        <end position="458"/>
    </location>
</feature>
<evidence type="ECO:0000313" key="12">
    <source>
        <dbReference type="RefSeq" id="XP_006820838.1"/>
    </source>
</evidence>
<dbReference type="Gene3D" id="1.20.5.170">
    <property type="match status" value="2"/>
</dbReference>
<dbReference type="RefSeq" id="XP_006820838.1">
    <property type="nucleotide sequence ID" value="XM_006820775.1"/>
</dbReference>
<dbReference type="Pfam" id="PF02176">
    <property type="entry name" value="zf-TRAF"/>
    <property type="match status" value="2"/>
</dbReference>